<evidence type="ECO:0000313" key="13">
    <source>
        <dbReference type="Proteomes" id="UP000050465"/>
    </source>
</evidence>
<dbReference type="InterPro" id="IPR036890">
    <property type="entry name" value="HATPase_C_sf"/>
</dbReference>
<evidence type="ECO:0000313" key="12">
    <source>
        <dbReference type="EMBL" id="KPQ32746.1"/>
    </source>
</evidence>
<dbReference type="Pfam" id="PF02518">
    <property type="entry name" value="HATPase_c"/>
    <property type="match status" value="1"/>
</dbReference>
<dbReference type="PRINTS" id="PR00344">
    <property type="entry name" value="BCTRLSENSOR"/>
</dbReference>
<dbReference type="AlphaFoldDB" id="A0A0N8KM49"/>
<dbReference type="InterPro" id="IPR005467">
    <property type="entry name" value="His_kinase_dom"/>
</dbReference>
<accession>A0A0N8KM49</accession>
<dbReference type="Proteomes" id="UP000050465">
    <property type="component" value="Unassembled WGS sequence"/>
</dbReference>
<evidence type="ECO:0000256" key="1">
    <source>
        <dbReference type="ARBA" id="ARBA00000085"/>
    </source>
</evidence>
<protein>
    <recommendedName>
        <fullName evidence="2">histidine kinase</fullName>
        <ecNumber evidence="2">2.7.13.3</ecNumber>
    </recommendedName>
</protein>
<proteinExistence type="predicted"/>
<dbReference type="SUPFAM" id="SSF55874">
    <property type="entry name" value="ATPase domain of HSP90 chaperone/DNA topoisomerase II/histidine kinase"/>
    <property type="match status" value="1"/>
</dbReference>
<evidence type="ECO:0000256" key="2">
    <source>
        <dbReference type="ARBA" id="ARBA00012438"/>
    </source>
</evidence>
<comment type="catalytic activity">
    <reaction evidence="1">
        <text>ATP + protein L-histidine = ADP + protein N-phospho-L-histidine.</text>
        <dbReference type="EC" id="2.7.13.3"/>
    </reaction>
</comment>
<dbReference type="InterPro" id="IPR003594">
    <property type="entry name" value="HATPase_dom"/>
</dbReference>
<evidence type="ECO:0000256" key="3">
    <source>
        <dbReference type="ARBA" id="ARBA00022553"/>
    </source>
</evidence>
<feature type="coiled-coil region" evidence="9">
    <location>
        <begin position="13"/>
        <end position="75"/>
    </location>
</feature>
<dbReference type="SUPFAM" id="SSF55785">
    <property type="entry name" value="PYP-like sensor domain (PAS domain)"/>
    <property type="match status" value="1"/>
</dbReference>
<keyword evidence="6 12" id="KW-0418">Kinase</keyword>
<comment type="caution">
    <text evidence="12">The sequence shown here is derived from an EMBL/GenBank/DDBJ whole genome shotgun (WGS) entry which is preliminary data.</text>
</comment>
<dbReference type="Gene3D" id="1.10.287.130">
    <property type="match status" value="1"/>
</dbReference>
<keyword evidence="7" id="KW-0067">ATP-binding</keyword>
<dbReference type="InterPro" id="IPR035965">
    <property type="entry name" value="PAS-like_dom_sf"/>
</dbReference>
<evidence type="ECO:0000256" key="9">
    <source>
        <dbReference type="SAM" id="Coils"/>
    </source>
</evidence>
<feature type="domain" description="PAC" evidence="11">
    <location>
        <begin position="148"/>
        <end position="200"/>
    </location>
</feature>
<dbReference type="Gene3D" id="3.30.565.10">
    <property type="entry name" value="Histidine kinase-like ATPase, C-terminal domain"/>
    <property type="match status" value="1"/>
</dbReference>
<dbReference type="InterPro" id="IPR000700">
    <property type="entry name" value="PAS-assoc_C"/>
</dbReference>
<keyword evidence="9" id="KW-0175">Coiled coil</keyword>
<dbReference type="GO" id="GO:0004673">
    <property type="term" value="F:protein histidine kinase activity"/>
    <property type="evidence" value="ECO:0007669"/>
    <property type="project" value="UniProtKB-EC"/>
</dbReference>
<evidence type="ECO:0000256" key="8">
    <source>
        <dbReference type="ARBA" id="ARBA00023012"/>
    </source>
</evidence>
<dbReference type="PROSITE" id="PS50109">
    <property type="entry name" value="HIS_KIN"/>
    <property type="match status" value="1"/>
</dbReference>
<dbReference type="EMBL" id="LJZR01000047">
    <property type="protein sequence ID" value="KPQ32746.1"/>
    <property type="molecule type" value="Genomic_DNA"/>
</dbReference>
<evidence type="ECO:0000256" key="5">
    <source>
        <dbReference type="ARBA" id="ARBA00022741"/>
    </source>
</evidence>
<dbReference type="STRING" id="1666911.HLUCCA11_20680"/>
<dbReference type="EC" id="2.7.13.3" evidence="2"/>
<keyword evidence="4" id="KW-0808">Transferase</keyword>
<evidence type="ECO:0000256" key="4">
    <source>
        <dbReference type="ARBA" id="ARBA00022679"/>
    </source>
</evidence>
<dbReference type="PATRIC" id="fig|1666911.3.peg.3058"/>
<dbReference type="PROSITE" id="PS50113">
    <property type="entry name" value="PAC"/>
    <property type="match status" value="1"/>
</dbReference>
<keyword evidence="5" id="KW-0547">Nucleotide-binding</keyword>
<dbReference type="SMART" id="SM00387">
    <property type="entry name" value="HATPase_c"/>
    <property type="match status" value="1"/>
</dbReference>
<evidence type="ECO:0000259" key="11">
    <source>
        <dbReference type="PROSITE" id="PS50113"/>
    </source>
</evidence>
<feature type="coiled-coil region" evidence="9">
    <location>
        <begin position="195"/>
        <end position="222"/>
    </location>
</feature>
<organism evidence="12 13">
    <name type="scientific">Phormidesmis priestleyi Ana</name>
    <dbReference type="NCBI Taxonomy" id="1666911"/>
    <lineage>
        <taxon>Bacteria</taxon>
        <taxon>Bacillati</taxon>
        <taxon>Cyanobacteriota</taxon>
        <taxon>Cyanophyceae</taxon>
        <taxon>Leptolyngbyales</taxon>
        <taxon>Leptolyngbyaceae</taxon>
        <taxon>Phormidesmis</taxon>
    </lineage>
</organism>
<reference evidence="12 13" key="1">
    <citation type="submission" date="2015-09" db="EMBL/GenBank/DDBJ databases">
        <title>Identification and resolution of microdiversity through metagenomic sequencing of parallel consortia.</title>
        <authorList>
            <person name="Nelson W.C."/>
            <person name="Romine M.F."/>
            <person name="Lindemann S.R."/>
        </authorList>
    </citation>
    <scope>NUCLEOTIDE SEQUENCE [LARGE SCALE GENOMIC DNA]</scope>
    <source>
        <strain evidence="12">Ana</strain>
    </source>
</reference>
<dbReference type="PANTHER" id="PTHR43065:SF10">
    <property type="entry name" value="PEROXIDE STRESS-ACTIVATED HISTIDINE KINASE MAK3"/>
    <property type="match status" value="1"/>
</dbReference>
<keyword evidence="3" id="KW-0597">Phosphoprotein</keyword>
<sequence>MQSINITQEDLVQLQTREDVAQLQAQVATLEELLQIYEQSATEQEQRLQKTLQTLEEKAKQLEHAQSALQTLEAMLDSMGDAVLVVDKAGQTVFSNRAAKCLLENSPLVRSPRPDTTCCDVTHAKERSSFHRSKAKFLLRATSGEAFDDAKIQFTNRNTKKICWLSVNARPLKVDCQITGAVAVFRDVTQQKQFEQALEQSNREFQQQSQVLEETLTELQHTQARLIHEEKMVGLAQTVAGVAHEINNPINFIHGNIKPVSGALQDLLGLIDLFRQTYPELTPEIMEEIESIDLDFLASDLPNVFVSMAAGTRRIREIVESLRVFSRLDEADVKAVDIHQGIDSALMILTRRIVSASEKGQDKQLSQKNIEIRKDYGDLPLLECHASQLNQVFVHLLNNAIDALSDRTVSPEISICTQALDNQIAITVSDNGLGIPKAIQSRVFEPFFTTKPVGSGTGLGLSVCHQVVVDLHHGSITLTSEEGKGTKVTILLPCTKAKFLG</sequence>
<evidence type="ECO:0000259" key="10">
    <source>
        <dbReference type="PROSITE" id="PS50109"/>
    </source>
</evidence>
<evidence type="ECO:0000256" key="6">
    <source>
        <dbReference type="ARBA" id="ARBA00022777"/>
    </source>
</evidence>
<keyword evidence="8" id="KW-0902">Two-component regulatory system</keyword>
<evidence type="ECO:0000256" key="7">
    <source>
        <dbReference type="ARBA" id="ARBA00022840"/>
    </source>
</evidence>
<dbReference type="GO" id="GO:0005524">
    <property type="term" value="F:ATP binding"/>
    <property type="evidence" value="ECO:0007669"/>
    <property type="project" value="UniProtKB-KW"/>
</dbReference>
<dbReference type="GO" id="GO:0000160">
    <property type="term" value="P:phosphorelay signal transduction system"/>
    <property type="evidence" value="ECO:0007669"/>
    <property type="project" value="UniProtKB-KW"/>
</dbReference>
<feature type="domain" description="Histidine kinase" evidence="10">
    <location>
        <begin position="241"/>
        <end position="496"/>
    </location>
</feature>
<name>A0A0N8KM49_9CYAN</name>
<dbReference type="PANTHER" id="PTHR43065">
    <property type="entry name" value="SENSOR HISTIDINE KINASE"/>
    <property type="match status" value="1"/>
</dbReference>
<dbReference type="Gene3D" id="3.30.450.20">
    <property type="entry name" value="PAS domain"/>
    <property type="match status" value="1"/>
</dbReference>
<gene>
    <name evidence="12" type="ORF">HLUCCA11_20680</name>
</gene>
<dbReference type="InterPro" id="IPR004358">
    <property type="entry name" value="Sig_transdc_His_kin-like_C"/>
</dbReference>